<dbReference type="Proteomes" id="UP000018093">
    <property type="component" value="Unassembled WGS sequence"/>
</dbReference>
<dbReference type="EMBL" id="CBIN010000291">
    <property type="protein sequence ID" value="CDE23707.1"/>
    <property type="molecule type" value="Genomic_DNA"/>
</dbReference>
<protein>
    <submittedName>
        <fullName evidence="1">Initiator RepB protein</fullName>
    </submittedName>
</protein>
<organism evidence="1 2">
    <name type="scientific">Amedibacillus dolichus CAG:375</name>
    <dbReference type="NCBI Taxonomy" id="1263076"/>
    <lineage>
        <taxon>Bacteria</taxon>
        <taxon>Bacillati</taxon>
        <taxon>Bacillota</taxon>
        <taxon>Erysipelotrichia</taxon>
        <taxon>Erysipelotrichales</taxon>
        <taxon>Erysipelotrichaceae</taxon>
        <taxon>Amedibacillus</taxon>
    </lineage>
</organism>
<dbReference type="InterPro" id="IPR036388">
    <property type="entry name" value="WH-like_DNA-bd_sf"/>
</dbReference>
<dbReference type="Pfam" id="PF21205">
    <property type="entry name" value="Rep3_C"/>
    <property type="match status" value="1"/>
</dbReference>
<dbReference type="AlphaFoldDB" id="R7GCP6"/>
<evidence type="ECO:0000313" key="1">
    <source>
        <dbReference type="EMBL" id="CDE23707.1"/>
    </source>
</evidence>
<sequence>MKKKMYSIRSYTKRETVLIRKLLSLLGETKESCIVISKKELVAIHEDYEKFLMKFMQNVIVMKDEQNIQYFQLIEHIRFEKDNVYFYVSNQSLLSENTFLLKNYLSLEHKATKEVLQYLLNAENYKEVVKLDTLKDMINCEGFYTRFYDFEKYVLQMLKQDIDSNTDFTLQYHKIKDGVYENAKVIAIELKLVMHNVDSQYHIPKFILKTKFSSAYNLQNEIYKFMEEKGIRLFNEYFFSPNLFMKLKCLKPGEVISINEYMKIICSNGGFVHVEFY</sequence>
<name>R7GCP6_9FIRM</name>
<dbReference type="RefSeq" id="WP_022419892.1">
    <property type="nucleotide sequence ID" value="NZ_FR898533.1"/>
</dbReference>
<reference evidence="1" key="1">
    <citation type="submission" date="2012-11" db="EMBL/GenBank/DDBJ databases">
        <title>Dependencies among metagenomic species, viruses, plasmids and units of genetic variation.</title>
        <authorList>
            <person name="Nielsen H.B."/>
            <person name="Almeida M."/>
            <person name="Juncker A.S."/>
            <person name="Rasmussen S."/>
            <person name="Li J."/>
            <person name="Sunagawa S."/>
            <person name="Plichta D."/>
            <person name="Gautier L."/>
            <person name="Le Chatelier E."/>
            <person name="Peletier E."/>
            <person name="Bonde I."/>
            <person name="Nielsen T."/>
            <person name="Manichanh C."/>
            <person name="Arumugam M."/>
            <person name="Batto J."/>
            <person name="Santos M.B.Q.D."/>
            <person name="Blom N."/>
            <person name="Borruel N."/>
            <person name="Burgdorf K.S."/>
            <person name="Boumezbeur F."/>
            <person name="Casellas F."/>
            <person name="Dore J."/>
            <person name="Guarner F."/>
            <person name="Hansen T."/>
            <person name="Hildebrand F."/>
            <person name="Kaas R.S."/>
            <person name="Kennedy S."/>
            <person name="Kristiansen K."/>
            <person name="Kultima J.R."/>
            <person name="Leonard P."/>
            <person name="Levenez F."/>
            <person name="Lund O."/>
            <person name="Moumen B."/>
            <person name="Le Paslier D."/>
            <person name="Pons N."/>
            <person name="Pedersen O."/>
            <person name="Prifti E."/>
            <person name="Qin J."/>
            <person name="Raes J."/>
            <person name="Tap J."/>
            <person name="Tims S."/>
            <person name="Ussery D.W."/>
            <person name="Yamada T."/>
            <person name="MetaHit consortium"/>
            <person name="Renault P."/>
            <person name="Sicheritz-Ponten T."/>
            <person name="Bork P."/>
            <person name="Wang J."/>
            <person name="Brunak S."/>
            <person name="Ehrlich S.D."/>
        </authorList>
    </citation>
    <scope>NUCLEOTIDE SEQUENCE [LARGE SCALE GENOMIC DNA]</scope>
</reference>
<gene>
    <name evidence="1" type="ORF">BN631_00343</name>
</gene>
<evidence type="ECO:0000313" key="2">
    <source>
        <dbReference type="Proteomes" id="UP000018093"/>
    </source>
</evidence>
<proteinExistence type="predicted"/>
<accession>R7GCP6</accession>
<dbReference type="Gene3D" id="1.10.10.10">
    <property type="entry name" value="Winged helix-like DNA-binding domain superfamily/Winged helix DNA-binding domain"/>
    <property type="match status" value="1"/>
</dbReference>
<comment type="caution">
    <text evidence="1">The sequence shown here is derived from an EMBL/GenBank/DDBJ whole genome shotgun (WGS) entry which is preliminary data.</text>
</comment>
<dbReference type="SUPFAM" id="SSF46785">
    <property type="entry name" value="Winged helix' DNA-binding domain"/>
    <property type="match status" value="1"/>
</dbReference>
<dbReference type="InterPro" id="IPR036390">
    <property type="entry name" value="WH_DNA-bd_sf"/>
</dbReference>